<dbReference type="AlphaFoldDB" id="A0A437R0T3"/>
<keyword evidence="1" id="KW-0732">Signal</keyword>
<evidence type="ECO:0000313" key="3">
    <source>
        <dbReference type="Proteomes" id="UP000283077"/>
    </source>
</evidence>
<sequence length="250" mass="27495">MKTKAGYATRNYPQQVCAALVLSLGFAATAVQADTALTGSLTLTSDYLFRGISQTDEGMALQGGLTLTDDSGFYLATWGSNITFGQGSLELDILAGWTGKLSEEWTTDVGIMQYRYPNGDNATDQFNFVELYSKFIYQNLTLGLAYSGDYFGTDVDKYYYYSADYNYPVIDNLSFQFHLSYNQFEDNTQYATFLAAGPVSGDGYIDWSVGATTSWMGTSLSLKYADTDIDSSAECNLCDGRVVFSLTKAF</sequence>
<proteinExistence type="predicted"/>
<feature type="chain" id="PRO_5019404716" description="Lipoprotein" evidence="1">
    <location>
        <begin position="34"/>
        <end position="250"/>
    </location>
</feature>
<name>A0A437R0T3_9GAMM</name>
<dbReference type="RefSeq" id="WP_127698337.1">
    <property type="nucleotide sequence ID" value="NZ_SACS01000005.1"/>
</dbReference>
<keyword evidence="3" id="KW-1185">Reference proteome</keyword>
<gene>
    <name evidence="2" type="ORF">EOE67_07115</name>
</gene>
<dbReference type="InterPro" id="IPR010239">
    <property type="entry name" value="CHP02001"/>
</dbReference>
<evidence type="ECO:0000256" key="1">
    <source>
        <dbReference type="SAM" id="SignalP"/>
    </source>
</evidence>
<protein>
    <recommendedName>
        <fullName evidence="4">Lipoprotein</fullName>
    </recommendedName>
</protein>
<dbReference type="NCBIfam" id="TIGR02001">
    <property type="entry name" value="gcw_chp"/>
    <property type="match status" value="1"/>
</dbReference>
<accession>A0A437R0T3</accession>
<dbReference type="Proteomes" id="UP000283077">
    <property type="component" value="Unassembled WGS sequence"/>
</dbReference>
<dbReference type="OrthoDB" id="9793561at2"/>
<evidence type="ECO:0000313" key="2">
    <source>
        <dbReference type="EMBL" id="RVU40358.1"/>
    </source>
</evidence>
<reference evidence="2 3" key="1">
    <citation type="submission" date="2019-01" db="EMBL/GenBank/DDBJ databases">
        <authorList>
            <person name="Chen W.-M."/>
        </authorList>
    </citation>
    <scope>NUCLEOTIDE SEQUENCE [LARGE SCALE GENOMIC DNA]</scope>
    <source>
        <strain evidence="2 3">KYPC3</strain>
    </source>
</reference>
<comment type="caution">
    <text evidence="2">The sequence shown here is derived from an EMBL/GenBank/DDBJ whole genome shotgun (WGS) entry which is preliminary data.</text>
</comment>
<dbReference type="EMBL" id="SACS01000005">
    <property type="protein sequence ID" value="RVU40358.1"/>
    <property type="molecule type" value="Genomic_DNA"/>
</dbReference>
<feature type="signal peptide" evidence="1">
    <location>
        <begin position="1"/>
        <end position="33"/>
    </location>
</feature>
<evidence type="ECO:0008006" key="4">
    <source>
        <dbReference type="Google" id="ProtNLM"/>
    </source>
</evidence>
<dbReference type="Pfam" id="PF09694">
    <property type="entry name" value="Gcw_chp"/>
    <property type="match status" value="1"/>
</dbReference>
<organism evidence="2 3">
    <name type="scientific">Rheinheimera riviphila</name>
    <dbReference type="NCBI Taxonomy" id="1834037"/>
    <lineage>
        <taxon>Bacteria</taxon>
        <taxon>Pseudomonadati</taxon>
        <taxon>Pseudomonadota</taxon>
        <taxon>Gammaproteobacteria</taxon>
        <taxon>Chromatiales</taxon>
        <taxon>Chromatiaceae</taxon>
        <taxon>Rheinheimera</taxon>
    </lineage>
</organism>